<accession>A0A316VB24</accession>
<dbReference type="SUPFAM" id="SSF81383">
    <property type="entry name" value="F-box domain"/>
    <property type="match status" value="1"/>
</dbReference>
<organism evidence="3 4">
    <name type="scientific">Meira miltonrushii</name>
    <dbReference type="NCBI Taxonomy" id="1280837"/>
    <lineage>
        <taxon>Eukaryota</taxon>
        <taxon>Fungi</taxon>
        <taxon>Dikarya</taxon>
        <taxon>Basidiomycota</taxon>
        <taxon>Ustilaginomycotina</taxon>
        <taxon>Exobasidiomycetes</taxon>
        <taxon>Exobasidiales</taxon>
        <taxon>Brachybasidiaceae</taxon>
        <taxon>Meira</taxon>
    </lineage>
</organism>
<dbReference type="RefSeq" id="XP_025354972.1">
    <property type="nucleotide sequence ID" value="XM_025501369.1"/>
</dbReference>
<protein>
    <recommendedName>
        <fullName evidence="2">F-box domain-containing protein</fullName>
    </recommendedName>
</protein>
<reference evidence="3 4" key="1">
    <citation type="journal article" date="2018" name="Mol. Biol. Evol.">
        <title>Broad Genomic Sampling Reveals a Smut Pathogenic Ancestry of the Fungal Clade Ustilaginomycotina.</title>
        <authorList>
            <person name="Kijpornyongpan T."/>
            <person name="Mondo S.J."/>
            <person name="Barry K."/>
            <person name="Sandor L."/>
            <person name="Lee J."/>
            <person name="Lipzen A."/>
            <person name="Pangilinan J."/>
            <person name="LaButti K."/>
            <person name="Hainaut M."/>
            <person name="Henrissat B."/>
            <person name="Grigoriev I.V."/>
            <person name="Spatafora J.W."/>
            <person name="Aime M.C."/>
        </authorList>
    </citation>
    <scope>NUCLEOTIDE SEQUENCE [LARGE SCALE GENOMIC DNA]</scope>
    <source>
        <strain evidence="3 4">MCA 3882</strain>
    </source>
</reference>
<dbReference type="GeneID" id="37023150"/>
<dbReference type="InterPro" id="IPR036047">
    <property type="entry name" value="F-box-like_dom_sf"/>
</dbReference>
<feature type="domain" description="F-box" evidence="2">
    <location>
        <begin position="26"/>
        <end position="73"/>
    </location>
</feature>
<evidence type="ECO:0000256" key="1">
    <source>
        <dbReference type="SAM" id="MobiDB-lite"/>
    </source>
</evidence>
<dbReference type="PROSITE" id="PS50181">
    <property type="entry name" value="FBOX"/>
    <property type="match status" value="1"/>
</dbReference>
<gene>
    <name evidence="3" type="ORF">FA14DRAFT_184146</name>
</gene>
<dbReference type="InterPro" id="IPR001810">
    <property type="entry name" value="F-box_dom"/>
</dbReference>
<dbReference type="InParanoid" id="A0A316VB24"/>
<sequence>MVGSNTIPPGNPAATSSNEPAEEVGSSTVPQLPIELIVKIWQHLNVQERVKVQQVSKGWLFNSKTNKSVWKDALHLREDQSVRPDACKDLEMLLRIGKWTKFKFSRLAFTLQVSTVEQVRACKRFFELLPRSDVEDLVISSEASAKLGEMLDVLQTREQARAQHSETQDDFLFDLDRRLVGWKIRCTSQFDALLNSILDCSKLRSLILEIDRKILYTFEQNTPISQCKLDILSIQSAPEIRSSVPDGHDVAICDMVEKARVIDLIDYTAIECGRMLLRILFAASTTLKFLTINIFTRASFQACERAGCGCPEELETTFINLPNLKHLWLSNKGGKESAMKLVCPNLDSLRLKSLDDFEHFALIPSVKMLFIESEALSWNLAWILLTRLAADRLDTLYLYSDCMFEWDFFKLFQAETFPFLKKIVVLVSPDSLHRLKLDIFFNCSVEQLLKIRTIDTLIWQCAVDDELPNPSTHEYMHEHFTKNFQCFKKQISNDPIECSAEIMGNFISLKTGIEKMEYFQQFLQ</sequence>
<name>A0A316VB24_9BASI</name>
<evidence type="ECO:0000259" key="2">
    <source>
        <dbReference type="PROSITE" id="PS50181"/>
    </source>
</evidence>
<evidence type="ECO:0000313" key="4">
    <source>
        <dbReference type="Proteomes" id="UP000245771"/>
    </source>
</evidence>
<dbReference type="Proteomes" id="UP000245771">
    <property type="component" value="Unassembled WGS sequence"/>
</dbReference>
<proteinExistence type="predicted"/>
<dbReference type="Gene3D" id="1.20.1280.50">
    <property type="match status" value="1"/>
</dbReference>
<feature type="region of interest" description="Disordered" evidence="1">
    <location>
        <begin position="1"/>
        <end position="25"/>
    </location>
</feature>
<keyword evidence="4" id="KW-1185">Reference proteome</keyword>
<dbReference type="AlphaFoldDB" id="A0A316VB24"/>
<dbReference type="EMBL" id="KZ819603">
    <property type="protein sequence ID" value="PWN34670.1"/>
    <property type="molecule type" value="Genomic_DNA"/>
</dbReference>
<evidence type="ECO:0000313" key="3">
    <source>
        <dbReference type="EMBL" id="PWN34670.1"/>
    </source>
</evidence>